<feature type="compositionally biased region" description="Polar residues" evidence="6">
    <location>
        <begin position="442"/>
        <end position="468"/>
    </location>
</feature>
<feature type="compositionally biased region" description="Low complexity" evidence="6">
    <location>
        <begin position="401"/>
        <end position="415"/>
    </location>
</feature>
<evidence type="ECO:0000313" key="9">
    <source>
        <dbReference type="Proteomes" id="UP000282087"/>
    </source>
</evidence>
<dbReference type="AlphaFoldDB" id="A0A3M6VD75"/>
<keyword evidence="3" id="KW-1134">Transmembrane beta strand</keyword>
<evidence type="ECO:0000313" key="8">
    <source>
        <dbReference type="EMBL" id="RMX62260.1"/>
    </source>
</evidence>
<dbReference type="PANTHER" id="PTHR12815:SF18">
    <property type="entry name" value="SORTING AND ASSEMBLY MACHINERY COMPONENT 50 HOMOLOG"/>
    <property type="match status" value="1"/>
</dbReference>
<feature type="region of interest" description="Disordered" evidence="6">
    <location>
        <begin position="655"/>
        <end position="678"/>
    </location>
</feature>
<dbReference type="Gene3D" id="2.40.160.50">
    <property type="entry name" value="membrane protein fhac: a member of the omp85/tpsb transporter family"/>
    <property type="match status" value="1"/>
</dbReference>
<dbReference type="Pfam" id="PF01103">
    <property type="entry name" value="Omp85"/>
    <property type="match status" value="1"/>
</dbReference>
<keyword evidence="5" id="KW-0472">Membrane</keyword>
<sequence>MSNSQVFVVQLVRTEIAGLVGDVKFVKAEVEGQKHVSMGPLLFGFPALNFSLSYHLRTVKSYGSEQNRPARISDRFFLGGPMNVRGFNHKGIGPRASPLDGGVPQGDALGGDISYNGTASMGFPVPLPLLAALGLRGQVFANAGNLTTWDRLLDEKKWMKNLADDMRVSVGMGLVWGTRIGRLEANYSWILKAHDHDCKKTTLRPDVKKGLAQYAKMYSGNVTRIYNLEPDPLEHGPPKRVVREEQHIGEIVASSKKRVSWRFTLGDSDRTHEVVLVHSIMSYKKFNGRQIHFSSTARLGDWNCTMILDELNLVMEVRINDMESAEVPKYDFVIDKVPFRRWDVFRRKKYTNTTATCAQLSVSSGNAYGTHRWGPSGPTPSSQNESRLQRGSFAGCLEPVTGSTRGSFTGGSPTTDHTQSFGLQSARSSTSLEQSDGHVRSSFGQQNEQLGSSSVQQYGGKRSSLQDQRQLHPATAAPKPKKQPEINLIDDFGPTISVSAQSLIFDPLASAKILLTGDSAATNVPQQEQPKQDRHQYQAPPIGAVSQPATYADPFASVATPVMVKPAGHINLDPFANPNASKTYQQIQQPTRQMPRYQQPMMGMPSGAAMRGMALQQQSEVQSSVTGQQPAFSGMSNVNYSISQLMDPASLMDRASLQKDQDQQGKSINIDAFAGLGH</sequence>
<organism evidence="8 9">
    <name type="scientific">Peronospora effusa</name>
    <dbReference type="NCBI Taxonomy" id="542832"/>
    <lineage>
        <taxon>Eukaryota</taxon>
        <taxon>Sar</taxon>
        <taxon>Stramenopiles</taxon>
        <taxon>Oomycota</taxon>
        <taxon>Peronosporomycetes</taxon>
        <taxon>Peronosporales</taxon>
        <taxon>Peronosporaceae</taxon>
        <taxon>Peronospora</taxon>
    </lineage>
</organism>
<name>A0A3M6VD75_9STRA</name>
<evidence type="ECO:0000256" key="4">
    <source>
        <dbReference type="ARBA" id="ARBA00022692"/>
    </source>
</evidence>
<evidence type="ECO:0000256" key="1">
    <source>
        <dbReference type="ARBA" id="ARBA00004374"/>
    </source>
</evidence>
<dbReference type="VEuPathDB" id="FungiDB:DD237_000069"/>
<evidence type="ECO:0000256" key="2">
    <source>
        <dbReference type="ARBA" id="ARBA00010913"/>
    </source>
</evidence>
<evidence type="ECO:0000256" key="5">
    <source>
        <dbReference type="ARBA" id="ARBA00023136"/>
    </source>
</evidence>
<proteinExistence type="inferred from homology"/>
<comment type="caution">
    <text evidence="8">The sequence shown here is derived from an EMBL/GenBank/DDBJ whole genome shotgun (WGS) entry which is preliminary data.</text>
</comment>
<feature type="domain" description="Bacterial surface antigen (D15)" evidence="7">
    <location>
        <begin position="10"/>
        <end position="198"/>
    </location>
</feature>
<accession>A0A3M6VD75</accession>
<dbReference type="STRING" id="542832.A0A3M6VD75"/>
<dbReference type="InterPro" id="IPR039910">
    <property type="entry name" value="D15-like"/>
</dbReference>
<feature type="region of interest" description="Disordered" evidence="6">
    <location>
        <begin position="399"/>
        <end position="486"/>
    </location>
</feature>
<gene>
    <name evidence="8" type="ORF">DD238_000846</name>
</gene>
<evidence type="ECO:0000256" key="3">
    <source>
        <dbReference type="ARBA" id="ARBA00022452"/>
    </source>
</evidence>
<reference evidence="8 9" key="1">
    <citation type="submission" date="2018-06" db="EMBL/GenBank/DDBJ databases">
        <title>Comparative genomics of downy mildews reveals potential adaptations to biotrophy.</title>
        <authorList>
            <person name="Fletcher K."/>
            <person name="Klosterman S.J."/>
            <person name="Derevnina L."/>
            <person name="Martin F."/>
            <person name="Koike S."/>
            <person name="Reyes Chin-Wo S."/>
            <person name="Mou B."/>
            <person name="Michelmore R."/>
        </authorList>
    </citation>
    <scope>NUCLEOTIDE SEQUENCE [LARGE SCALE GENOMIC DNA]</scope>
    <source>
        <strain evidence="8 9">R14</strain>
    </source>
</reference>
<dbReference type="EMBL" id="QLLG01000800">
    <property type="protein sequence ID" value="RMX62260.1"/>
    <property type="molecule type" value="Genomic_DNA"/>
</dbReference>
<comment type="similarity">
    <text evidence="2">Belongs to the SAM50/omp85 family.</text>
</comment>
<feature type="compositionally biased region" description="Polar residues" evidence="6">
    <location>
        <begin position="416"/>
        <end position="434"/>
    </location>
</feature>
<keyword evidence="4" id="KW-0812">Transmembrane</keyword>
<feature type="region of interest" description="Disordered" evidence="6">
    <location>
        <begin position="368"/>
        <end position="387"/>
    </location>
</feature>
<keyword evidence="9" id="KW-1185">Reference proteome</keyword>
<evidence type="ECO:0000256" key="6">
    <source>
        <dbReference type="SAM" id="MobiDB-lite"/>
    </source>
</evidence>
<dbReference type="InterPro" id="IPR000184">
    <property type="entry name" value="Bac_surfAg_D15"/>
</dbReference>
<evidence type="ECO:0000259" key="7">
    <source>
        <dbReference type="Pfam" id="PF01103"/>
    </source>
</evidence>
<dbReference type="Proteomes" id="UP000282087">
    <property type="component" value="Unassembled WGS sequence"/>
</dbReference>
<comment type="subcellular location">
    <subcellularLocation>
        <location evidence="1">Mitochondrion outer membrane</location>
        <topology evidence="1">Multi-pass membrane protein</topology>
    </subcellularLocation>
</comment>
<dbReference type="GO" id="GO:0005741">
    <property type="term" value="C:mitochondrial outer membrane"/>
    <property type="evidence" value="ECO:0007669"/>
    <property type="project" value="UniProtKB-SubCell"/>
</dbReference>
<protein>
    <recommendedName>
        <fullName evidence="7">Bacterial surface antigen (D15) domain-containing protein</fullName>
    </recommendedName>
</protein>
<dbReference type="PANTHER" id="PTHR12815">
    <property type="entry name" value="SORTING AND ASSEMBLY MACHINERY SAMM50 PROTEIN FAMILY MEMBER"/>
    <property type="match status" value="1"/>
</dbReference>